<evidence type="ECO:0000256" key="1">
    <source>
        <dbReference type="SAM" id="MobiDB-lite"/>
    </source>
</evidence>
<evidence type="ECO:0000313" key="3">
    <source>
        <dbReference type="Proteomes" id="UP000195880"/>
    </source>
</evidence>
<dbReference type="Gene3D" id="3.30.70.1200">
    <property type="entry name" value="Crispr-associated protein, domain 1"/>
    <property type="match status" value="1"/>
</dbReference>
<dbReference type="SUPFAM" id="SSF117987">
    <property type="entry name" value="CRISPR-associated protein"/>
    <property type="match status" value="1"/>
</dbReference>
<feature type="compositionally biased region" description="Pro residues" evidence="1">
    <location>
        <begin position="150"/>
        <end position="168"/>
    </location>
</feature>
<name>A0A291W443_9ACTN</name>
<dbReference type="AlphaFoldDB" id="A0A291W443"/>
<dbReference type="Pfam" id="PF08798">
    <property type="entry name" value="CRISPR_assoc"/>
    <property type="match status" value="1"/>
</dbReference>
<dbReference type="SMART" id="SM01101">
    <property type="entry name" value="CRISPR_assoc"/>
    <property type="match status" value="1"/>
</dbReference>
<feature type="region of interest" description="Disordered" evidence="1">
    <location>
        <begin position="115"/>
        <end position="194"/>
    </location>
</feature>
<proteinExistence type="predicted"/>
<organism evidence="2 3">
    <name type="scientific">Streptomyces alboflavus</name>
    <dbReference type="NCBI Taxonomy" id="67267"/>
    <lineage>
        <taxon>Bacteria</taxon>
        <taxon>Bacillati</taxon>
        <taxon>Actinomycetota</taxon>
        <taxon>Actinomycetes</taxon>
        <taxon>Kitasatosporales</taxon>
        <taxon>Streptomycetaceae</taxon>
        <taxon>Streptomyces</taxon>
    </lineage>
</organism>
<protein>
    <submittedName>
        <fullName evidence="2">Uncharacterized protein</fullName>
    </submittedName>
</protein>
<sequence length="194" mass="20626">MSHLTRIHLNPARAKHLLASPQRVHAAVAAAFPPAEPGTTAAHRTLWRLDDTGTGHYQPTLFIVSASPPELTHIVEQAGWPRLASSEHPGWATRPYTELLEHLRPGQTLRFRLTANPTHSPHQRTGRSPRIPLTTPSTSSAGSSTEAPKPGSPSPPAGTSPPPTPPCPRTTRSPWPATRRSPSPGKATAVAAAA</sequence>
<keyword evidence="2" id="KW-0614">Plasmid</keyword>
<evidence type="ECO:0000313" key="2">
    <source>
        <dbReference type="EMBL" id="ATM24673.1"/>
    </source>
</evidence>
<gene>
    <name evidence="2" type="ORF">SMD44_p10174</name>
</gene>
<dbReference type="Proteomes" id="UP000195880">
    <property type="component" value="Plasmid pMDJK44.1"/>
</dbReference>
<dbReference type="KEGG" id="salf:SMD44_p10174"/>
<geneLocation type="plasmid" evidence="3">
    <name>pmdjk44.1</name>
</geneLocation>
<reference evidence="2 3" key="1">
    <citation type="submission" date="2017-10" db="EMBL/GenBank/DDBJ databases">
        <title>Streptomyces alboflavus Genome sequencing and assembly.</title>
        <authorList>
            <person name="Wang Y."/>
            <person name="Du B."/>
            <person name="Ding Y."/>
            <person name="Liu H."/>
            <person name="Hou Q."/>
            <person name="Liu K."/>
            <person name="Wang C."/>
            <person name="Yao L."/>
        </authorList>
    </citation>
    <scope>NUCLEOTIDE SEQUENCE [LARGE SCALE GENOMIC DNA]</scope>
    <source>
        <strain evidence="2 3">MDJK44</strain>
        <plasmid evidence="3">Plasmid pmdjk44.1</plasmid>
    </source>
</reference>
<feature type="compositionally biased region" description="Low complexity" evidence="1">
    <location>
        <begin position="134"/>
        <end position="149"/>
    </location>
</feature>
<accession>A0A291W443</accession>
<keyword evidence="3" id="KW-1185">Reference proteome</keyword>
<dbReference type="EMBL" id="CP023976">
    <property type="protein sequence ID" value="ATM24673.1"/>
    <property type="molecule type" value="Genomic_DNA"/>
</dbReference>
<dbReference type="InterPro" id="IPR010179">
    <property type="entry name" value="CRISPR-assoc_prot_Cse3"/>
</dbReference>